<feature type="transmembrane region" description="Helical" evidence="13">
    <location>
        <begin position="6"/>
        <end position="26"/>
    </location>
</feature>
<evidence type="ECO:0000256" key="11">
    <source>
        <dbReference type="ARBA" id="ARBA00023136"/>
    </source>
</evidence>
<keyword evidence="5 12" id="KW-0138">CF(0)</keyword>
<evidence type="ECO:0000256" key="12">
    <source>
        <dbReference type="RuleBase" id="RU003661"/>
    </source>
</evidence>
<dbReference type="Pfam" id="PF00895">
    <property type="entry name" value="ATP-synt_8"/>
    <property type="match status" value="1"/>
</dbReference>
<keyword evidence="6 12" id="KW-0812">Transmembrane</keyword>
<evidence type="ECO:0000256" key="8">
    <source>
        <dbReference type="ARBA" id="ARBA00022989"/>
    </source>
</evidence>
<dbReference type="GO" id="GO:0031966">
    <property type="term" value="C:mitochondrial membrane"/>
    <property type="evidence" value="ECO:0007669"/>
    <property type="project" value="UniProtKB-SubCell"/>
</dbReference>
<dbReference type="GO" id="GO:0045259">
    <property type="term" value="C:proton-transporting ATP synthase complex"/>
    <property type="evidence" value="ECO:0007669"/>
    <property type="project" value="UniProtKB-KW"/>
</dbReference>
<comment type="subunit">
    <text evidence="3">F-type ATPases have 2 components, CF(1) - the catalytic core - and CF(0) - the membrane proton channel.</text>
</comment>
<organism evidence="14">
    <name type="scientific">Pelecotoma fennica</name>
    <dbReference type="NCBI Taxonomy" id="433262"/>
    <lineage>
        <taxon>Eukaryota</taxon>
        <taxon>Metazoa</taxon>
        <taxon>Ecdysozoa</taxon>
        <taxon>Arthropoda</taxon>
        <taxon>Hexapoda</taxon>
        <taxon>Insecta</taxon>
        <taxon>Pterygota</taxon>
        <taxon>Neoptera</taxon>
        <taxon>Endopterygota</taxon>
        <taxon>Coleoptera</taxon>
        <taxon>Polyphaga</taxon>
        <taxon>Cucujiformia</taxon>
        <taxon>Ripiphoridae</taxon>
        <taxon>Pelecotoma</taxon>
    </lineage>
</organism>
<dbReference type="GO" id="GO:0015078">
    <property type="term" value="F:proton transmembrane transporter activity"/>
    <property type="evidence" value="ECO:0007669"/>
    <property type="project" value="InterPro"/>
</dbReference>
<geneLocation type="mitochondrion" evidence="14"/>
<keyword evidence="9 12" id="KW-0406">Ion transport</keyword>
<proteinExistence type="inferred from homology"/>
<keyword evidence="10 12" id="KW-0496">Mitochondrion</keyword>
<name>A0A343A482_9CUCU</name>
<evidence type="ECO:0000256" key="10">
    <source>
        <dbReference type="ARBA" id="ARBA00023128"/>
    </source>
</evidence>
<evidence type="ECO:0000256" key="6">
    <source>
        <dbReference type="ARBA" id="ARBA00022692"/>
    </source>
</evidence>
<evidence type="ECO:0000256" key="9">
    <source>
        <dbReference type="ARBA" id="ARBA00023065"/>
    </source>
</evidence>
<evidence type="ECO:0000313" key="14">
    <source>
        <dbReference type="EMBL" id="AOY39360.1"/>
    </source>
</evidence>
<comment type="subcellular location">
    <subcellularLocation>
        <location evidence="1 12">Mitochondrion membrane</location>
        <topology evidence="1 12">Single-pass membrane protein</topology>
    </subcellularLocation>
</comment>
<reference evidence="14" key="1">
    <citation type="submission" date="2016-04" db="EMBL/GenBank/DDBJ databases">
        <title>Mitochondria of unsequenced beetle families.</title>
        <authorList>
            <person name="Linard B."/>
            <person name="Andujar C."/>
            <person name="Arribas P."/>
            <person name="Vogler A.P."/>
        </authorList>
    </citation>
    <scope>NUCLEOTIDE SEQUENCE</scope>
</reference>
<dbReference type="GeneID" id="34947731"/>
<keyword evidence="4 12" id="KW-0813">Transport</keyword>
<keyword evidence="8 13" id="KW-1133">Transmembrane helix</keyword>
<evidence type="ECO:0000256" key="2">
    <source>
        <dbReference type="ARBA" id="ARBA00008892"/>
    </source>
</evidence>
<dbReference type="InterPro" id="IPR001421">
    <property type="entry name" value="ATP8_metazoa"/>
</dbReference>
<dbReference type="GO" id="GO:0015986">
    <property type="term" value="P:proton motive force-driven ATP synthesis"/>
    <property type="evidence" value="ECO:0007669"/>
    <property type="project" value="InterPro"/>
</dbReference>
<gene>
    <name evidence="14" type="primary">atp8</name>
</gene>
<comment type="similarity">
    <text evidence="2 12">Belongs to the ATPase protein 8 family.</text>
</comment>
<evidence type="ECO:0000256" key="7">
    <source>
        <dbReference type="ARBA" id="ARBA00022781"/>
    </source>
</evidence>
<dbReference type="RefSeq" id="YP_009441789.1">
    <property type="nucleotide sequence ID" value="NC_036277.1"/>
</dbReference>
<evidence type="ECO:0000256" key="1">
    <source>
        <dbReference type="ARBA" id="ARBA00004304"/>
    </source>
</evidence>
<keyword evidence="7 12" id="KW-0375">Hydrogen ion transport</keyword>
<dbReference type="EMBL" id="KX035153">
    <property type="protein sequence ID" value="AOY39360.1"/>
    <property type="molecule type" value="Genomic_DNA"/>
</dbReference>
<evidence type="ECO:0000256" key="5">
    <source>
        <dbReference type="ARBA" id="ARBA00022547"/>
    </source>
</evidence>
<evidence type="ECO:0000256" key="3">
    <source>
        <dbReference type="ARBA" id="ARBA00011291"/>
    </source>
</evidence>
<protein>
    <recommendedName>
        <fullName evidence="12">ATP synthase complex subunit 8</fullName>
    </recommendedName>
</protein>
<accession>A0A343A482</accession>
<evidence type="ECO:0000256" key="4">
    <source>
        <dbReference type="ARBA" id="ARBA00022448"/>
    </source>
</evidence>
<dbReference type="AlphaFoldDB" id="A0A343A482"/>
<sequence length="51" mass="6151">MPQMSPLSWLILMTNFIFVLFLFNNLNYFILTYNKNTSNLNKTLTSTSWKW</sequence>
<evidence type="ECO:0000256" key="13">
    <source>
        <dbReference type="SAM" id="Phobius"/>
    </source>
</evidence>
<keyword evidence="11 13" id="KW-0472">Membrane</keyword>